<feature type="signal peptide" evidence="8">
    <location>
        <begin position="1"/>
        <end position="18"/>
    </location>
</feature>
<evidence type="ECO:0000256" key="3">
    <source>
        <dbReference type="ARBA" id="ARBA00022617"/>
    </source>
</evidence>
<dbReference type="InterPro" id="IPR000028">
    <property type="entry name" value="Chloroperoxidase"/>
</dbReference>
<evidence type="ECO:0000313" key="11">
    <source>
        <dbReference type="Proteomes" id="UP000650533"/>
    </source>
</evidence>
<dbReference type="EMBL" id="CP059660">
    <property type="protein sequence ID" value="QRW18307.1"/>
    <property type="molecule type" value="Genomic_DNA"/>
</dbReference>
<dbReference type="PANTHER" id="PTHR33577:SF1">
    <property type="entry name" value="HEME HALOPEROXIDASE FAMILY PROFILE DOMAIN-CONTAINING PROTEIN"/>
    <property type="match status" value="1"/>
</dbReference>
<keyword evidence="4" id="KW-0479">Metal-binding</keyword>
<dbReference type="GeneID" id="67025511"/>
<evidence type="ECO:0000256" key="7">
    <source>
        <dbReference type="ARBA" id="ARBA00025795"/>
    </source>
</evidence>
<reference evidence="10" key="1">
    <citation type="submission" date="2020-05" db="EMBL/GenBank/DDBJ databases">
        <title>Evolutionary and genomic comparisons of hybrid uninucleate and nonhybrid Rhizoctonia fungi.</title>
        <authorList>
            <person name="Li C."/>
            <person name="Chen X."/>
        </authorList>
    </citation>
    <scope>NUCLEOTIDE SEQUENCE</scope>
    <source>
        <strain evidence="10">AG-1 IA</strain>
    </source>
</reference>
<dbReference type="KEGG" id="rsx:RhiXN_03231"/>
<protein>
    <submittedName>
        <fullName evidence="10">Peroxidase family 2 domain protein</fullName>
    </submittedName>
</protein>
<keyword evidence="5" id="KW-0560">Oxidoreductase</keyword>
<dbReference type="Proteomes" id="UP000650533">
    <property type="component" value="Chromosome 3"/>
</dbReference>
<evidence type="ECO:0000259" key="9">
    <source>
        <dbReference type="PROSITE" id="PS51405"/>
    </source>
</evidence>
<comment type="similarity">
    <text evidence="7">Belongs to the chloroperoxidase family.</text>
</comment>
<dbReference type="InterPro" id="IPR036851">
    <property type="entry name" value="Chloroperoxidase-like_sf"/>
</dbReference>
<proteinExistence type="inferred from homology"/>
<keyword evidence="8" id="KW-0732">Signal</keyword>
<accession>A0A8H8NT68</accession>
<keyword evidence="6" id="KW-0408">Iron</keyword>
<evidence type="ECO:0000256" key="2">
    <source>
        <dbReference type="ARBA" id="ARBA00022559"/>
    </source>
</evidence>
<evidence type="ECO:0000256" key="8">
    <source>
        <dbReference type="SAM" id="SignalP"/>
    </source>
</evidence>
<keyword evidence="3" id="KW-0349">Heme</keyword>
<organism evidence="10 11">
    <name type="scientific">Rhizoctonia solani</name>
    <dbReference type="NCBI Taxonomy" id="456999"/>
    <lineage>
        <taxon>Eukaryota</taxon>
        <taxon>Fungi</taxon>
        <taxon>Dikarya</taxon>
        <taxon>Basidiomycota</taxon>
        <taxon>Agaricomycotina</taxon>
        <taxon>Agaricomycetes</taxon>
        <taxon>Cantharellales</taxon>
        <taxon>Ceratobasidiaceae</taxon>
        <taxon>Rhizoctonia</taxon>
    </lineage>
</organism>
<dbReference type="AlphaFoldDB" id="A0A8H8NT68"/>
<dbReference type="PROSITE" id="PS51405">
    <property type="entry name" value="HEME_HALOPEROXIDASE"/>
    <property type="match status" value="1"/>
</dbReference>
<dbReference type="GO" id="GO:0046872">
    <property type="term" value="F:metal ion binding"/>
    <property type="evidence" value="ECO:0007669"/>
    <property type="project" value="UniProtKB-KW"/>
</dbReference>
<dbReference type="GO" id="GO:0004601">
    <property type="term" value="F:peroxidase activity"/>
    <property type="evidence" value="ECO:0007669"/>
    <property type="project" value="UniProtKB-KW"/>
</dbReference>
<sequence length="425" mass="45107">MRLSLVTISLALATSSTAFPTAGHAAQKDPAGCPFAASSAGSKRQYNAAPSGNFDPVKQKIDVTGKYAFKPPGPGDKRGPCPGLNALANHGYIPRNGVTPFMQAVEASNKVFGMGKEIGLSLSIVAVVLTGNPTTLDYSIGGSPGGLNIPLLLSAPQGLSGAHNKFESDGSPTRSDLYMNNGDASTMNLEYFKQLSTMKSEEDPNANFDYDTMITHRANRFNTSVSENPHFFYGPITGVFLQPGAHGFIPRLMSNHSAEAPDGILNHNTLRSFFGVSGSGNNLTYLKGHDRIPDNWYRRPNDYTLVEYLSDVVYAAGKHPQFISIGGNTGKVNSFAGVSLDNLTGGVYNSANILQGNNLVCFTYQVLLNVTPDILRGTVAGLLLTNVLGLLSKTLSPILSGFTCPELIKYDGSVFKPYPGAGAAL</sequence>
<dbReference type="Gene3D" id="1.10.489.10">
    <property type="entry name" value="Chloroperoxidase-like"/>
    <property type="match status" value="1"/>
</dbReference>
<dbReference type="PANTHER" id="PTHR33577">
    <property type="entry name" value="STERIGMATOCYSTIN BIOSYNTHESIS PEROXIDASE STCC-RELATED"/>
    <property type="match status" value="1"/>
</dbReference>
<keyword evidence="2 10" id="KW-0575">Peroxidase</keyword>
<feature type="chain" id="PRO_5034966951" evidence="8">
    <location>
        <begin position="19"/>
        <end position="425"/>
    </location>
</feature>
<name>A0A8H8NT68_9AGAM</name>
<dbReference type="SUPFAM" id="SSF47571">
    <property type="entry name" value="Cloroperoxidase"/>
    <property type="match status" value="1"/>
</dbReference>
<evidence type="ECO:0000256" key="4">
    <source>
        <dbReference type="ARBA" id="ARBA00022723"/>
    </source>
</evidence>
<comment type="cofactor">
    <cofactor evidence="1">
        <name>heme b</name>
        <dbReference type="ChEBI" id="CHEBI:60344"/>
    </cofactor>
</comment>
<evidence type="ECO:0000256" key="6">
    <source>
        <dbReference type="ARBA" id="ARBA00023004"/>
    </source>
</evidence>
<dbReference type="RefSeq" id="XP_043178544.1">
    <property type="nucleotide sequence ID" value="XM_043323048.1"/>
</dbReference>
<evidence type="ECO:0000256" key="5">
    <source>
        <dbReference type="ARBA" id="ARBA00023002"/>
    </source>
</evidence>
<feature type="domain" description="Heme haloperoxidase family profile" evidence="9">
    <location>
        <begin position="65"/>
        <end position="310"/>
    </location>
</feature>
<dbReference type="Pfam" id="PF01328">
    <property type="entry name" value="Peroxidase_2"/>
    <property type="match status" value="1"/>
</dbReference>
<evidence type="ECO:0000313" key="10">
    <source>
        <dbReference type="EMBL" id="QRW18307.1"/>
    </source>
</evidence>
<gene>
    <name evidence="10" type="ORF">RhiXN_03231</name>
</gene>
<evidence type="ECO:0000256" key="1">
    <source>
        <dbReference type="ARBA" id="ARBA00001970"/>
    </source>
</evidence>